<dbReference type="InterPro" id="IPR001611">
    <property type="entry name" value="Leu-rich_rpt"/>
</dbReference>
<dbReference type="EnsemblMetazoa" id="SCAU005305-RB">
    <property type="protein sequence ID" value="SCAU005305-PB"/>
    <property type="gene ID" value="SCAU005305"/>
</dbReference>
<keyword evidence="5" id="KW-0812">Transmembrane</keyword>
<dbReference type="PANTHER" id="PTHR24366">
    <property type="entry name" value="IG(IMMUNOGLOBULIN) AND LRR(LEUCINE RICH REPEAT) DOMAINS"/>
    <property type="match status" value="1"/>
</dbReference>
<evidence type="ECO:0000256" key="1">
    <source>
        <dbReference type="ARBA" id="ARBA00022614"/>
    </source>
</evidence>
<evidence type="ECO:0000313" key="9">
    <source>
        <dbReference type="Proteomes" id="UP000095300"/>
    </source>
</evidence>
<dbReference type="PANTHER" id="PTHR24366:SF165">
    <property type="entry name" value="LEUCINE-RICH TENDON-SPECIFIC PROTEIN, ISOFORM C"/>
    <property type="match status" value="1"/>
</dbReference>
<feature type="region of interest" description="Disordered" evidence="4">
    <location>
        <begin position="668"/>
        <end position="687"/>
    </location>
</feature>
<keyword evidence="2 6" id="KW-0732">Signal</keyword>
<evidence type="ECO:0000313" key="8">
    <source>
        <dbReference type="EnsemblMetazoa" id="SCAU005305-PA"/>
    </source>
</evidence>
<dbReference type="AlphaFoldDB" id="A0A1I8P6T8"/>
<keyword evidence="9" id="KW-1185">Reference proteome</keyword>
<reference evidence="8" key="2">
    <citation type="submission" date="2020-05" db="UniProtKB">
        <authorList>
            <consortium name="EnsemblMetazoa"/>
        </authorList>
    </citation>
    <scope>IDENTIFICATION</scope>
    <source>
        <strain evidence="8">USDA</strain>
    </source>
</reference>
<dbReference type="OrthoDB" id="2151624at2759"/>
<dbReference type="SMART" id="SM00365">
    <property type="entry name" value="LRR_SD22"/>
    <property type="match status" value="7"/>
</dbReference>
<proteinExistence type="predicted"/>
<dbReference type="STRING" id="35570.A0A1I8P6T8"/>
<keyword evidence="5" id="KW-1133">Transmembrane helix</keyword>
<dbReference type="PRINTS" id="PR00019">
    <property type="entry name" value="LEURICHRPT"/>
</dbReference>
<evidence type="ECO:0000256" key="2">
    <source>
        <dbReference type="ARBA" id="ARBA00022729"/>
    </source>
</evidence>
<gene>
    <name evidence="8" type="primary">106090187</name>
</gene>
<accession>A0A1I8P6T8</accession>
<feature type="region of interest" description="Disordered" evidence="4">
    <location>
        <begin position="767"/>
        <end position="789"/>
    </location>
</feature>
<dbReference type="FunFam" id="3.80.10.10:FF:001360">
    <property type="entry name" value="Uncharacterized protein"/>
    <property type="match status" value="1"/>
</dbReference>
<evidence type="ECO:0000256" key="3">
    <source>
        <dbReference type="ARBA" id="ARBA00022737"/>
    </source>
</evidence>
<dbReference type="GO" id="GO:0071944">
    <property type="term" value="C:cell periphery"/>
    <property type="evidence" value="ECO:0007669"/>
    <property type="project" value="UniProtKB-ARBA"/>
</dbReference>
<organism evidence="8 9">
    <name type="scientific">Stomoxys calcitrans</name>
    <name type="common">Stable fly</name>
    <name type="synonym">Conops calcitrans</name>
    <dbReference type="NCBI Taxonomy" id="35570"/>
    <lineage>
        <taxon>Eukaryota</taxon>
        <taxon>Metazoa</taxon>
        <taxon>Ecdysozoa</taxon>
        <taxon>Arthropoda</taxon>
        <taxon>Hexapoda</taxon>
        <taxon>Insecta</taxon>
        <taxon>Pterygota</taxon>
        <taxon>Neoptera</taxon>
        <taxon>Endopterygota</taxon>
        <taxon>Diptera</taxon>
        <taxon>Brachycera</taxon>
        <taxon>Muscomorpha</taxon>
        <taxon>Muscoidea</taxon>
        <taxon>Muscidae</taxon>
        <taxon>Stomoxys</taxon>
    </lineage>
</organism>
<dbReference type="Proteomes" id="UP000095300">
    <property type="component" value="Unassembled WGS sequence"/>
</dbReference>
<dbReference type="SMART" id="SM00368">
    <property type="entry name" value="LRR_RI"/>
    <property type="match status" value="4"/>
</dbReference>
<evidence type="ECO:0000259" key="7">
    <source>
        <dbReference type="SMART" id="SM00082"/>
    </source>
</evidence>
<dbReference type="KEGG" id="scac:106090187"/>
<feature type="signal peptide" evidence="6">
    <location>
        <begin position="1"/>
        <end position="26"/>
    </location>
</feature>
<dbReference type="SMART" id="SM00082">
    <property type="entry name" value="LRRCT"/>
    <property type="match status" value="1"/>
</dbReference>
<dbReference type="PROSITE" id="PS51450">
    <property type="entry name" value="LRR"/>
    <property type="match status" value="3"/>
</dbReference>
<keyword evidence="3" id="KW-0677">Repeat</keyword>
<name>A0A1I8P6T8_STOCA</name>
<evidence type="ECO:0000256" key="4">
    <source>
        <dbReference type="SAM" id="MobiDB-lite"/>
    </source>
</evidence>
<feature type="transmembrane region" description="Helical" evidence="5">
    <location>
        <begin position="738"/>
        <end position="758"/>
    </location>
</feature>
<feature type="chain" id="PRO_5014271744" description="LRRCT domain-containing protein" evidence="6">
    <location>
        <begin position="27"/>
        <end position="821"/>
    </location>
</feature>
<dbReference type="Gene3D" id="3.80.10.10">
    <property type="entry name" value="Ribonuclease Inhibitor"/>
    <property type="match status" value="2"/>
</dbReference>
<dbReference type="VEuPathDB" id="VectorBase:SCAU005305"/>
<evidence type="ECO:0000256" key="6">
    <source>
        <dbReference type="SAM" id="SignalP"/>
    </source>
</evidence>
<dbReference type="EnsemblMetazoa" id="SCAU005305-RA">
    <property type="protein sequence ID" value="SCAU005305-PA"/>
    <property type="gene ID" value="SCAU005305"/>
</dbReference>
<feature type="compositionally biased region" description="Low complexity" evidence="4">
    <location>
        <begin position="767"/>
        <end position="776"/>
    </location>
</feature>
<dbReference type="Pfam" id="PF13855">
    <property type="entry name" value="LRR_8"/>
    <property type="match status" value="2"/>
</dbReference>
<dbReference type="SUPFAM" id="SSF52058">
    <property type="entry name" value="L domain-like"/>
    <property type="match status" value="1"/>
</dbReference>
<protein>
    <recommendedName>
        <fullName evidence="7">LRRCT domain-containing protein</fullName>
    </recommendedName>
</protein>
<reference evidence="9" key="1">
    <citation type="submission" date="2015-05" db="EMBL/GenBank/DDBJ databases">
        <authorList>
            <person name="Wilson R.K."/>
            <person name="Warren W.C."/>
            <person name="Olafson P."/>
        </authorList>
    </citation>
    <scope>NUCLEOTIDE SEQUENCE [LARGE SCALE GENOMIC DNA]</scope>
    <source>
        <strain evidence="9">USDA</strain>
    </source>
</reference>
<sequence>MFQFSLSSMVVAVAVLLVHLLTVVLCQTIISSVNLQPIYRNATTKTMAATNAASSMLSESATSTPAYPVTSLSPLPTIRKSTKFFKKPSTVSKKRKAVDVSSIPIGDDTTEWRCPNITVSRSLECGCDLPHTLRCNGDLHGLAVLSENLRASPYSVALLDVSLRNVTFLSDARIFDNVFLRCLIISSGEIKRVHKSAFLGIKGPLLALGLPGNALLAVPWSSLSTLVDLERLDLSNNKIKALGTSDLAALINLEYLDASHNQLSSISQRTFANLRRLEVLKLGGNRLGDYASSLKALMQCHNLRDLDLSANNLSGNLSATSIPVLKNLASLNLNRNLIKSIQNKALMNFSRLTTLSLRHNQIDVLQDHAFYGLGALESLDLSYNGIVAISSASLQHLTRLKTLDLTHNFLRALTSDLITPLPSLVELRLSGNDISIVAKHALDGARELKTLVMEENPLSCDCTMREFAEWLQAAKLVSQELLKITCVTPPKLEGAPLIQVPMEMLSCGDMENLEEDNANIIEQLEAMAKQNHSTNHHVRDLSEEIILHEVHFSADYGLILTWIINLSKNDYMCDAIFVYKEENINEILIDNSPIHCESKMINGQNTVSVIVPDSSSLGVGESYRFCLVMVQEHNPQSDLTVGCSNITQLQISNPDSLPQTRQFKRRPYADLSKYDRSPDSELTSNNGINIDYGINTRKFNTMSSQQQQHTQHNAEGFNDSLPANHSPYEFLNSLSKSFLPGLGLGVLVTSVVVLIWAASRLRQNVNHQNNQNNNNNIMHGDRRSSSPTATTCYAASEHLARLADSENGGTRYLKLQATTSL</sequence>
<evidence type="ECO:0000256" key="5">
    <source>
        <dbReference type="SAM" id="Phobius"/>
    </source>
</evidence>
<dbReference type="SMART" id="SM00369">
    <property type="entry name" value="LRR_TYP"/>
    <property type="match status" value="8"/>
</dbReference>
<keyword evidence="5" id="KW-0472">Membrane</keyword>
<dbReference type="Pfam" id="PF01463">
    <property type="entry name" value="LRRCT"/>
    <property type="match status" value="1"/>
</dbReference>
<dbReference type="InterPro" id="IPR000483">
    <property type="entry name" value="Cys-rich_flank_reg_C"/>
</dbReference>
<feature type="domain" description="LRRCT" evidence="7">
    <location>
        <begin position="456"/>
        <end position="508"/>
    </location>
</feature>
<dbReference type="InterPro" id="IPR003591">
    <property type="entry name" value="Leu-rich_rpt_typical-subtyp"/>
</dbReference>
<keyword evidence="1" id="KW-0433">Leucine-rich repeat</keyword>
<dbReference type="InterPro" id="IPR032675">
    <property type="entry name" value="LRR_dom_sf"/>
</dbReference>